<dbReference type="EMBL" id="JACIET010000002">
    <property type="protein sequence ID" value="MBB4014324.1"/>
    <property type="molecule type" value="Genomic_DNA"/>
</dbReference>
<evidence type="ECO:0008006" key="3">
    <source>
        <dbReference type="Google" id="ProtNLM"/>
    </source>
</evidence>
<dbReference type="Proteomes" id="UP000561045">
    <property type="component" value="Unassembled WGS sequence"/>
</dbReference>
<sequence>MRVLWCLVLLLLGGSVGASQIEVRFSPGQSHDDKRYTYYWELLEAALSATRASDGDFRMTPVGETMSPARATAEVASDGLINVIVRTADARLDKTLRPLRIPLDKGLTGYRLFLVNHDDQPDMDRVDSLADLRRHELGQGRGWVDVEILRSAGFNVVEGEGYDSLFMMLVARRFKLFPRGINEIQGELEAQRERCPSLAIERHLILYYPLPRYFYFARTEAGERLARRVEDGLQRLIRSGDFERRYRAYKKRVLGNLPLSGRRVFRIANPDLPPETPLNHAAYWDDLATELR</sequence>
<evidence type="ECO:0000313" key="1">
    <source>
        <dbReference type="EMBL" id="MBB4014324.1"/>
    </source>
</evidence>
<name>A0A840BP05_9RHOO</name>
<comment type="caution">
    <text evidence="1">The sequence shown here is derived from an EMBL/GenBank/DDBJ whole genome shotgun (WGS) entry which is preliminary data.</text>
</comment>
<dbReference type="RefSeq" id="WP_183636224.1">
    <property type="nucleotide sequence ID" value="NZ_BAABLE010000005.1"/>
</dbReference>
<protein>
    <recommendedName>
        <fullName evidence="3">Solute-binding protein family 3/N-terminal domain-containing protein</fullName>
    </recommendedName>
</protein>
<keyword evidence="2" id="KW-1185">Reference proteome</keyword>
<reference evidence="1 2" key="1">
    <citation type="submission" date="2020-08" db="EMBL/GenBank/DDBJ databases">
        <title>Genomic Encyclopedia of Type Strains, Phase IV (KMG-IV): sequencing the most valuable type-strain genomes for metagenomic binning, comparative biology and taxonomic classification.</title>
        <authorList>
            <person name="Goeker M."/>
        </authorList>
    </citation>
    <scope>NUCLEOTIDE SEQUENCE [LARGE SCALE GENOMIC DNA]</scope>
    <source>
        <strain evidence="1 2">DSM 106739</strain>
    </source>
</reference>
<organism evidence="1 2">
    <name type="scientific">Niveibacterium umoris</name>
    <dbReference type="NCBI Taxonomy" id="1193620"/>
    <lineage>
        <taxon>Bacteria</taxon>
        <taxon>Pseudomonadati</taxon>
        <taxon>Pseudomonadota</taxon>
        <taxon>Betaproteobacteria</taxon>
        <taxon>Rhodocyclales</taxon>
        <taxon>Rhodocyclaceae</taxon>
        <taxon>Niveibacterium</taxon>
    </lineage>
</organism>
<dbReference type="SUPFAM" id="SSF53850">
    <property type="entry name" value="Periplasmic binding protein-like II"/>
    <property type="match status" value="1"/>
</dbReference>
<evidence type="ECO:0000313" key="2">
    <source>
        <dbReference type="Proteomes" id="UP000561045"/>
    </source>
</evidence>
<dbReference type="AlphaFoldDB" id="A0A840BP05"/>
<proteinExistence type="predicted"/>
<gene>
    <name evidence="1" type="ORF">GGR36_003670</name>
</gene>
<accession>A0A840BP05</accession>